<evidence type="ECO:0000256" key="1">
    <source>
        <dbReference type="SAM" id="Coils"/>
    </source>
</evidence>
<keyword evidence="4" id="KW-1185">Reference proteome</keyword>
<keyword evidence="2" id="KW-1133">Transmembrane helix</keyword>
<evidence type="ECO:0000313" key="3">
    <source>
        <dbReference type="EMBL" id="QHT61314.1"/>
    </source>
</evidence>
<evidence type="ECO:0000313" key="4">
    <source>
        <dbReference type="Proteomes" id="UP000476064"/>
    </source>
</evidence>
<sequence length="224" mass="26363">MGEKVVDLKNYNSKNRSSTLETKRYIIIEEEHNNPKDIRHEGKRIEYNTFVKPQLKEGRASTAIIDTYLPFLMNSSSKDMSPKEGEEPMDEGYKKIIDRLDQDLRDFKKDISERDERIQRELLAREERFRQEATERESRARQDAKEREERILKALTDTTVKLENEMKDVKESVKRSEERIDTSTKHIQSLVTTNKWGNYATFIGVLAIFISIITCIITIWISND</sequence>
<feature type="transmembrane region" description="Helical" evidence="2">
    <location>
        <begin position="199"/>
        <end position="221"/>
    </location>
</feature>
<proteinExistence type="predicted"/>
<dbReference type="EMBL" id="CP048209">
    <property type="protein sequence ID" value="QHT61314.1"/>
    <property type="molecule type" value="Genomic_DNA"/>
</dbReference>
<dbReference type="Proteomes" id="UP000476064">
    <property type="component" value="Chromosome"/>
</dbReference>
<feature type="coiled-coil region" evidence="1">
    <location>
        <begin position="97"/>
        <end position="179"/>
    </location>
</feature>
<organism evidence="3 4">
    <name type="scientific">Paenibacillus lycopersici</name>
    <dbReference type="NCBI Taxonomy" id="2704462"/>
    <lineage>
        <taxon>Bacteria</taxon>
        <taxon>Bacillati</taxon>
        <taxon>Bacillota</taxon>
        <taxon>Bacilli</taxon>
        <taxon>Bacillales</taxon>
        <taxon>Paenibacillaceae</taxon>
        <taxon>Paenibacillus</taxon>
    </lineage>
</organism>
<keyword evidence="2" id="KW-0812">Transmembrane</keyword>
<name>A0A6C0G1V4_9BACL</name>
<accession>A0A6C0G1V4</accession>
<reference evidence="3 4" key="1">
    <citation type="submission" date="2020-01" db="EMBL/GenBank/DDBJ databases">
        <title>Paenibacillus sp. nov., isolated from tomato rhizosphere.</title>
        <authorList>
            <person name="Weon H.-Y."/>
            <person name="Lee S.A."/>
        </authorList>
    </citation>
    <scope>NUCLEOTIDE SEQUENCE [LARGE SCALE GENOMIC DNA]</scope>
    <source>
        <strain evidence="3 4">12200R-189</strain>
    </source>
</reference>
<keyword evidence="1" id="KW-0175">Coiled coil</keyword>
<evidence type="ECO:0000256" key="2">
    <source>
        <dbReference type="SAM" id="Phobius"/>
    </source>
</evidence>
<dbReference type="AlphaFoldDB" id="A0A6C0G1V4"/>
<keyword evidence="2" id="KW-0472">Membrane</keyword>
<gene>
    <name evidence="3" type="ORF">GXP70_16020</name>
</gene>
<dbReference type="KEGG" id="plyc:GXP70_16020"/>
<dbReference type="RefSeq" id="WP_162357753.1">
    <property type="nucleotide sequence ID" value="NZ_CP048209.1"/>
</dbReference>
<protein>
    <submittedName>
        <fullName evidence="3">Uncharacterized protein</fullName>
    </submittedName>
</protein>